<protein>
    <submittedName>
        <fullName evidence="1">Transposable element Tcb1 transposase</fullName>
    </submittedName>
</protein>
<organism evidence="1 2">
    <name type="scientific">Trichonephila clavipes</name>
    <name type="common">Golden silk orbweaver</name>
    <name type="synonym">Nephila clavipes</name>
    <dbReference type="NCBI Taxonomy" id="2585209"/>
    <lineage>
        <taxon>Eukaryota</taxon>
        <taxon>Metazoa</taxon>
        <taxon>Ecdysozoa</taxon>
        <taxon>Arthropoda</taxon>
        <taxon>Chelicerata</taxon>
        <taxon>Arachnida</taxon>
        <taxon>Araneae</taxon>
        <taxon>Araneomorphae</taxon>
        <taxon>Entelegynae</taxon>
        <taxon>Araneoidea</taxon>
        <taxon>Nephilidae</taxon>
        <taxon>Trichonephila</taxon>
    </lineage>
</organism>
<proteinExistence type="predicted"/>
<evidence type="ECO:0000313" key="2">
    <source>
        <dbReference type="Proteomes" id="UP000887159"/>
    </source>
</evidence>
<reference evidence="1" key="1">
    <citation type="submission" date="2020-08" db="EMBL/GenBank/DDBJ databases">
        <title>Multicomponent nature underlies the extraordinary mechanical properties of spider dragline silk.</title>
        <authorList>
            <person name="Kono N."/>
            <person name="Nakamura H."/>
            <person name="Mori M."/>
            <person name="Yoshida Y."/>
            <person name="Ohtoshi R."/>
            <person name="Malay A.D."/>
            <person name="Moran D.A.P."/>
            <person name="Tomita M."/>
            <person name="Numata K."/>
            <person name="Arakawa K."/>
        </authorList>
    </citation>
    <scope>NUCLEOTIDE SEQUENCE</scope>
</reference>
<comment type="caution">
    <text evidence="1">The sequence shown here is derived from an EMBL/GenBank/DDBJ whole genome shotgun (WGS) entry which is preliminary data.</text>
</comment>
<dbReference type="AlphaFoldDB" id="A0A8X6RT72"/>
<dbReference type="Proteomes" id="UP000887159">
    <property type="component" value="Unassembled WGS sequence"/>
</dbReference>
<dbReference type="InterPro" id="IPR036397">
    <property type="entry name" value="RNaseH_sf"/>
</dbReference>
<dbReference type="GO" id="GO:0003676">
    <property type="term" value="F:nucleic acid binding"/>
    <property type="evidence" value="ECO:0007669"/>
    <property type="project" value="InterPro"/>
</dbReference>
<dbReference type="EMBL" id="BMAU01021195">
    <property type="protein sequence ID" value="GFX97071.1"/>
    <property type="molecule type" value="Genomic_DNA"/>
</dbReference>
<gene>
    <name evidence="1" type="primary">NCL1_17827</name>
    <name evidence="1" type="ORF">TNCV_1998031</name>
</gene>
<keyword evidence="2" id="KW-1185">Reference proteome</keyword>
<name>A0A8X6RT72_TRICX</name>
<accession>A0A8X6RT72</accession>
<dbReference type="Gene3D" id="3.30.420.10">
    <property type="entry name" value="Ribonuclease H-like superfamily/Ribonuclease H"/>
    <property type="match status" value="1"/>
</dbReference>
<sequence length="113" mass="13006">MYPLTPTHRHLLKTWTVAERNQVVFSDKSRFNLSSDDNRVRVWRPGGERLNPTFALQRHTAPTPSVMVWGAIAYNTRSPLGLIRGSMTAQWYVHDIVQPRGLPHMQRLPGTIF</sequence>
<evidence type="ECO:0000313" key="1">
    <source>
        <dbReference type="EMBL" id="GFX97071.1"/>
    </source>
</evidence>